<evidence type="ECO:0000256" key="1">
    <source>
        <dbReference type="ARBA" id="ARBA00022598"/>
    </source>
</evidence>
<keyword evidence="2" id="KW-0805">Transcription regulation</keyword>
<feature type="DNA-binding region" description="H-T-H motif" evidence="2">
    <location>
        <begin position="20"/>
        <end position="39"/>
    </location>
</feature>
<dbReference type="PANTHER" id="PTHR12835:SF5">
    <property type="entry name" value="BIOTIN--PROTEIN LIGASE"/>
    <property type="match status" value="1"/>
</dbReference>
<keyword evidence="2" id="KW-0678">Repressor</keyword>
<dbReference type="Gene3D" id="1.10.10.10">
    <property type="entry name" value="Winged helix-like DNA-binding domain superfamily/Winged helix DNA-binding domain"/>
    <property type="match status" value="1"/>
</dbReference>
<comment type="catalytic activity">
    <reaction evidence="2">
        <text>biotin + L-lysyl-[protein] + ATP = N(6)-biotinyl-L-lysyl-[protein] + AMP + diphosphate + H(+)</text>
        <dbReference type="Rhea" id="RHEA:11756"/>
        <dbReference type="Rhea" id="RHEA-COMP:9752"/>
        <dbReference type="Rhea" id="RHEA-COMP:10505"/>
        <dbReference type="ChEBI" id="CHEBI:15378"/>
        <dbReference type="ChEBI" id="CHEBI:29969"/>
        <dbReference type="ChEBI" id="CHEBI:30616"/>
        <dbReference type="ChEBI" id="CHEBI:33019"/>
        <dbReference type="ChEBI" id="CHEBI:57586"/>
        <dbReference type="ChEBI" id="CHEBI:83144"/>
        <dbReference type="ChEBI" id="CHEBI:456215"/>
        <dbReference type="EC" id="6.3.4.15"/>
    </reaction>
</comment>
<keyword evidence="2" id="KW-0067">ATP-binding</keyword>
<dbReference type="Gene3D" id="3.30.930.10">
    <property type="entry name" value="Bira Bifunctional Protein, Domain 2"/>
    <property type="match status" value="1"/>
</dbReference>
<comment type="similarity">
    <text evidence="2">Belongs to the biotin--protein ligase family.</text>
</comment>
<dbReference type="InterPro" id="IPR036388">
    <property type="entry name" value="WH-like_DNA-bd_sf"/>
</dbReference>
<reference evidence="4" key="1">
    <citation type="journal article" date="2021" name="PeerJ">
        <title>Extensive microbial diversity within the chicken gut microbiome revealed by metagenomics and culture.</title>
        <authorList>
            <person name="Gilroy R."/>
            <person name="Ravi A."/>
            <person name="Getino M."/>
            <person name="Pursley I."/>
            <person name="Horton D.L."/>
            <person name="Alikhan N.F."/>
            <person name="Baker D."/>
            <person name="Gharbi K."/>
            <person name="Hall N."/>
            <person name="Watson M."/>
            <person name="Adriaenssens E.M."/>
            <person name="Foster-Nyarko E."/>
            <person name="Jarju S."/>
            <person name="Secka A."/>
            <person name="Antonio M."/>
            <person name="Oren A."/>
            <person name="Chaudhuri R.R."/>
            <person name="La Ragione R."/>
            <person name="Hildebrand F."/>
            <person name="Pallen M.J."/>
        </authorList>
    </citation>
    <scope>NUCLEOTIDE SEQUENCE</scope>
    <source>
        <strain evidence="4">CHK193-4272</strain>
    </source>
</reference>
<keyword evidence="2" id="KW-0238">DNA-binding</keyword>
<evidence type="ECO:0000313" key="5">
    <source>
        <dbReference type="Proteomes" id="UP000886808"/>
    </source>
</evidence>
<dbReference type="InterPro" id="IPR030855">
    <property type="entry name" value="Bifunct_BirA"/>
</dbReference>
<dbReference type="Proteomes" id="UP000886808">
    <property type="component" value="Unassembled WGS sequence"/>
</dbReference>
<evidence type="ECO:0000313" key="4">
    <source>
        <dbReference type="EMBL" id="HIV62893.1"/>
    </source>
</evidence>
<dbReference type="Pfam" id="PF08279">
    <property type="entry name" value="HTH_11"/>
    <property type="match status" value="1"/>
</dbReference>
<comment type="caution">
    <text evidence="2">Lacks conserved residue(s) required for the propagation of feature annotation.</text>
</comment>
<dbReference type="InterPro" id="IPR036390">
    <property type="entry name" value="WH_DNA-bd_sf"/>
</dbReference>
<sequence>MIREKVLYELEINRGKQISGGMLAKKLGVSRAAIWKAISSLRDEGMNITSVTGGGYCLTNDDDTINEQSIHALRKTKVIGSSLIVLPEVTSTNTILKNEYSHKDEGFTVISTRQTAGKGRMGRSFTSPDGGVYTSILLKPNMPLENLSFLTILAAVAACITIENCTDLKPQIKWVNDVLFDKKKLCGILTEASIEGETGNIDYVVVGIGINVRTDISKMPKELQNIAGSISDFCENPPRRAEIAATLLNVFEECYNILCSEDGEAKILKLYDDRLCCKNETVEVYTASEHYNAICKGVNSAGNLIVQKEDGTLTILQAGEIRIKV</sequence>
<dbReference type="PANTHER" id="PTHR12835">
    <property type="entry name" value="BIOTIN PROTEIN LIGASE"/>
    <property type="match status" value="1"/>
</dbReference>
<dbReference type="InterPro" id="IPR004143">
    <property type="entry name" value="BPL_LPL_catalytic"/>
</dbReference>
<comment type="caution">
    <text evidence="4">The sequence shown here is derived from an EMBL/GenBank/DDBJ whole genome shotgun (WGS) entry which is preliminary data.</text>
</comment>
<gene>
    <name evidence="2" type="primary">birA</name>
    <name evidence="4" type="ORF">H9746_08665</name>
</gene>
<dbReference type="EC" id="6.3.4.15" evidence="2"/>
<keyword evidence="2" id="KW-0547">Nucleotide-binding</keyword>
<dbReference type="Pfam" id="PF03099">
    <property type="entry name" value="BPL_LplA_LipB"/>
    <property type="match status" value="1"/>
</dbReference>
<dbReference type="InterPro" id="IPR045864">
    <property type="entry name" value="aa-tRNA-synth_II/BPL/LPL"/>
</dbReference>
<dbReference type="GO" id="GO:0005524">
    <property type="term" value="F:ATP binding"/>
    <property type="evidence" value="ECO:0007669"/>
    <property type="project" value="UniProtKB-UniRule"/>
</dbReference>
<feature type="binding site" evidence="2">
    <location>
        <begin position="91"/>
        <end position="93"/>
    </location>
    <ligand>
        <name>biotin</name>
        <dbReference type="ChEBI" id="CHEBI:57586"/>
    </ligand>
</feature>
<reference evidence="4" key="2">
    <citation type="submission" date="2021-04" db="EMBL/GenBank/DDBJ databases">
        <authorList>
            <person name="Gilroy R."/>
        </authorList>
    </citation>
    <scope>NUCLEOTIDE SEQUENCE</scope>
    <source>
        <strain evidence="4">CHK193-4272</strain>
    </source>
</reference>
<dbReference type="PROSITE" id="PS51733">
    <property type="entry name" value="BPL_LPL_CATALYTIC"/>
    <property type="match status" value="1"/>
</dbReference>
<dbReference type="GO" id="GO:0006355">
    <property type="term" value="P:regulation of DNA-templated transcription"/>
    <property type="evidence" value="ECO:0007669"/>
    <property type="project" value="UniProtKB-UniRule"/>
</dbReference>
<name>A0A9D1TII5_9FIRM</name>
<proteinExistence type="inferred from homology"/>
<dbReference type="GO" id="GO:0003677">
    <property type="term" value="F:DNA binding"/>
    <property type="evidence" value="ECO:0007669"/>
    <property type="project" value="UniProtKB-UniRule"/>
</dbReference>
<comment type="function">
    <text evidence="2">Acts both as a biotin--[acetyl-CoA-carboxylase] ligase and a repressor.</text>
</comment>
<organism evidence="4 5">
    <name type="scientific">Candidatus Butyricicoccus avistercoris</name>
    <dbReference type="NCBI Taxonomy" id="2838518"/>
    <lineage>
        <taxon>Bacteria</taxon>
        <taxon>Bacillati</taxon>
        <taxon>Bacillota</taxon>
        <taxon>Clostridia</taxon>
        <taxon>Eubacteriales</taxon>
        <taxon>Butyricicoccaceae</taxon>
        <taxon>Butyricicoccus</taxon>
    </lineage>
</organism>
<dbReference type="GO" id="GO:0004077">
    <property type="term" value="F:biotin--[biotin carboxyl-carrier protein] ligase activity"/>
    <property type="evidence" value="ECO:0007669"/>
    <property type="project" value="UniProtKB-UniRule"/>
</dbReference>
<dbReference type="InterPro" id="IPR013196">
    <property type="entry name" value="HTH_11"/>
</dbReference>
<dbReference type="GO" id="GO:0016740">
    <property type="term" value="F:transferase activity"/>
    <property type="evidence" value="ECO:0007669"/>
    <property type="project" value="UniProtKB-ARBA"/>
</dbReference>
<dbReference type="EMBL" id="DXIE01000049">
    <property type="protein sequence ID" value="HIV62893.1"/>
    <property type="molecule type" value="Genomic_DNA"/>
</dbReference>
<keyword evidence="2" id="KW-0092">Biotin</keyword>
<keyword evidence="2" id="KW-0804">Transcription</keyword>
<dbReference type="NCBIfam" id="TIGR00121">
    <property type="entry name" value="birA_ligase"/>
    <property type="match status" value="1"/>
</dbReference>
<dbReference type="SUPFAM" id="SSF50037">
    <property type="entry name" value="C-terminal domain of transcriptional repressors"/>
    <property type="match status" value="1"/>
</dbReference>
<dbReference type="GO" id="GO:0005737">
    <property type="term" value="C:cytoplasm"/>
    <property type="evidence" value="ECO:0007669"/>
    <property type="project" value="TreeGrafter"/>
</dbReference>
<dbReference type="GO" id="GO:0009249">
    <property type="term" value="P:protein lipoylation"/>
    <property type="evidence" value="ECO:0007669"/>
    <property type="project" value="UniProtKB-ARBA"/>
</dbReference>
<feature type="binding site" evidence="2">
    <location>
        <position position="114"/>
    </location>
    <ligand>
        <name>biotin</name>
        <dbReference type="ChEBI" id="CHEBI:57586"/>
    </ligand>
</feature>
<evidence type="ECO:0000259" key="3">
    <source>
        <dbReference type="PROSITE" id="PS51733"/>
    </source>
</evidence>
<protein>
    <recommendedName>
        <fullName evidence="2">Bifunctional ligase/repressor BirA</fullName>
    </recommendedName>
    <alternativeName>
        <fullName evidence="2">Biotin--[acetyl-CoA-carboxylase] ligase</fullName>
        <ecNumber evidence="2">6.3.4.15</ecNumber>
    </alternativeName>
    <alternativeName>
        <fullName evidence="2">Biotin--protein ligase</fullName>
    </alternativeName>
    <alternativeName>
        <fullName evidence="2">Biotin-[acetyl-CoA carboxylase] synthetase</fullName>
    </alternativeName>
</protein>
<keyword evidence="1 2" id="KW-0436">Ligase</keyword>
<dbReference type="Gene3D" id="2.30.30.100">
    <property type="match status" value="1"/>
</dbReference>
<feature type="domain" description="BPL/LPL catalytic" evidence="3">
    <location>
        <begin position="67"/>
        <end position="259"/>
    </location>
</feature>
<accession>A0A9D1TII5</accession>
<dbReference type="SUPFAM" id="SSF46785">
    <property type="entry name" value="Winged helix' DNA-binding domain"/>
    <property type="match status" value="1"/>
</dbReference>
<dbReference type="InterPro" id="IPR004408">
    <property type="entry name" value="Biotin_CoA_COase_ligase"/>
</dbReference>
<feature type="binding site" evidence="2">
    <location>
        <position position="184"/>
    </location>
    <ligand>
        <name>biotin</name>
        <dbReference type="ChEBI" id="CHEBI:57586"/>
    </ligand>
</feature>
<dbReference type="InterPro" id="IPR008988">
    <property type="entry name" value="Transcriptional_repressor_C"/>
</dbReference>
<dbReference type="AlphaFoldDB" id="A0A9D1TII5"/>
<dbReference type="SUPFAM" id="SSF55681">
    <property type="entry name" value="Class II aaRS and biotin synthetases"/>
    <property type="match status" value="1"/>
</dbReference>
<evidence type="ECO:0000256" key="2">
    <source>
        <dbReference type="HAMAP-Rule" id="MF_00978"/>
    </source>
</evidence>
<dbReference type="HAMAP" id="MF_00978">
    <property type="entry name" value="Bifunct_BirA"/>
    <property type="match status" value="1"/>
</dbReference>
<dbReference type="CDD" id="cd16442">
    <property type="entry name" value="BPL"/>
    <property type="match status" value="1"/>
</dbReference>